<dbReference type="Gene3D" id="3.30.70.270">
    <property type="match status" value="1"/>
</dbReference>
<proteinExistence type="predicted"/>
<protein>
    <submittedName>
        <fullName evidence="2">Diguanylate cyclase</fullName>
    </submittedName>
</protein>
<dbReference type="AlphaFoldDB" id="T0XXW3"/>
<dbReference type="InterPro" id="IPR000160">
    <property type="entry name" value="GGDEF_dom"/>
</dbReference>
<dbReference type="GO" id="GO:0052621">
    <property type="term" value="F:diguanylate cyclase activity"/>
    <property type="evidence" value="ECO:0007669"/>
    <property type="project" value="TreeGrafter"/>
</dbReference>
<organism evidence="2">
    <name type="scientific">mine drainage metagenome</name>
    <dbReference type="NCBI Taxonomy" id="410659"/>
    <lineage>
        <taxon>unclassified sequences</taxon>
        <taxon>metagenomes</taxon>
        <taxon>ecological metagenomes</taxon>
    </lineage>
</organism>
<dbReference type="SUPFAM" id="SSF55073">
    <property type="entry name" value="Nucleotide cyclase"/>
    <property type="match status" value="1"/>
</dbReference>
<dbReference type="InterPro" id="IPR050469">
    <property type="entry name" value="Diguanylate_Cyclase"/>
</dbReference>
<evidence type="ECO:0000313" key="2">
    <source>
        <dbReference type="EMBL" id="EQD25768.1"/>
    </source>
</evidence>
<accession>T0XXW3</accession>
<dbReference type="PANTHER" id="PTHR45138">
    <property type="entry name" value="REGULATORY COMPONENTS OF SENSORY TRANSDUCTION SYSTEM"/>
    <property type="match status" value="1"/>
</dbReference>
<dbReference type="CDD" id="cd01949">
    <property type="entry name" value="GGDEF"/>
    <property type="match status" value="1"/>
</dbReference>
<evidence type="ECO:0000259" key="1">
    <source>
        <dbReference type="PROSITE" id="PS50887"/>
    </source>
</evidence>
<reference evidence="2" key="2">
    <citation type="journal article" date="2014" name="ISME J.">
        <title>Microbial stratification in low pH oxic and suboxic macroscopic growths along an acid mine drainage.</title>
        <authorList>
            <person name="Mendez-Garcia C."/>
            <person name="Mesa V."/>
            <person name="Sprenger R.R."/>
            <person name="Richter M."/>
            <person name="Diez M.S."/>
            <person name="Solano J."/>
            <person name="Bargiela R."/>
            <person name="Golyshina O.V."/>
            <person name="Manteca A."/>
            <person name="Ramos J.L."/>
            <person name="Gallego J.R."/>
            <person name="Llorente I."/>
            <person name="Martins Dos Santos V.A."/>
            <person name="Jensen O.N."/>
            <person name="Pelaez A.I."/>
            <person name="Sanchez J."/>
            <person name="Ferrer M."/>
        </authorList>
    </citation>
    <scope>NUCLEOTIDE SEQUENCE</scope>
</reference>
<feature type="domain" description="GGDEF" evidence="1">
    <location>
        <begin position="1"/>
        <end position="125"/>
    </location>
</feature>
<dbReference type="InterPro" id="IPR029787">
    <property type="entry name" value="Nucleotide_cyclase"/>
</dbReference>
<name>T0XXW3_9ZZZZ</name>
<dbReference type="EMBL" id="AUZX01016394">
    <property type="protein sequence ID" value="EQD25768.1"/>
    <property type="molecule type" value="Genomic_DNA"/>
</dbReference>
<sequence length="143" mass="16302">MLDIDHFKEINDTYGHETGDLVLRELSDIIRGSMRQGEDMPARIGGEEFALIVLGDREQALVVAEKIRKKVLDNWSPPRDLRVTISAGISELTPDCVLATVMKEADEALYQAKKEGPEQDDPFRRGKKPFLKTFDRYRPMARI</sequence>
<dbReference type="PROSITE" id="PS50887">
    <property type="entry name" value="GGDEF"/>
    <property type="match status" value="1"/>
</dbReference>
<reference evidence="2" key="1">
    <citation type="submission" date="2013-08" db="EMBL/GenBank/DDBJ databases">
        <authorList>
            <person name="Mendez C."/>
            <person name="Richter M."/>
            <person name="Ferrer M."/>
            <person name="Sanchez J."/>
        </authorList>
    </citation>
    <scope>NUCLEOTIDE SEQUENCE</scope>
</reference>
<dbReference type="SMART" id="SM00267">
    <property type="entry name" value="GGDEF"/>
    <property type="match status" value="1"/>
</dbReference>
<dbReference type="InterPro" id="IPR043128">
    <property type="entry name" value="Rev_trsase/Diguanyl_cyclase"/>
</dbReference>
<dbReference type="Pfam" id="PF00990">
    <property type="entry name" value="GGDEF"/>
    <property type="match status" value="1"/>
</dbReference>
<comment type="caution">
    <text evidence="2">The sequence shown here is derived from an EMBL/GenBank/DDBJ whole genome shotgun (WGS) entry which is preliminary data.</text>
</comment>
<gene>
    <name evidence="2" type="ORF">B1A_22159</name>
</gene>
<dbReference type="PANTHER" id="PTHR45138:SF9">
    <property type="entry name" value="DIGUANYLATE CYCLASE DGCM-RELATED"/>
    <property type="match status" value="1"/>
</dbReference>
<dbReference type="NCBIfam" id="TIGR00254">
    <property type="entry name" value="GGDEF"/>
    <property type="match status" value="1"/>
</dbReference>